<evidence type="ECO:0000313" key="2">
    <source>
        <dbReference type="Proteomes" id="UP001149400"/>
    </source>
</evidence>
<name>A0ABT5R1T2_9GAMM</name>
<evidence type="ECO:0000313" key="1">
    <source>
        <dbReference type="EMBL" id="MDD1793706.1"/>
    </source>
</evidence>
<dbReference type="Gene3D" id="1.25.40.10">
    <property type="entry name" value="Tetratricopeptide repeat domain"/>
    <property type="match status" value="1"/>
</dbReference>
<dbReference type="SMART" id="SM00671">
    <property type="entry name" value="SEL1"/>
    <property type="match status" value="1"/>
</dbReference>
<dbReference type="EMBL" id="JAJUBC010000011">
    <property type="protein sequence ID" value="MDD1793706.1"/>
    <property type="molecule type" value="Genomic_DNA"/>
</dbReference>
<organism evidence="1 2">
    <name type="scientific">Enterovibrio gelatinilyticus</name>
    <dbReference type="NCBI Taxonomy" id="2899819"/>
    <lineage>
        <taxon>Bacteria</taxon>
        <taxon>Pseudomonadati</taxon>
        <taxon>Pseudomonadota</taxon>
        <taxon>Gammaproteobacteria</taxon>
        <taxon>Vibrionales</taxon>
        <taxon>Vibrionaceae</taxon>
        <taxon>Enterovibrio</taxon>
    </lineage>
</organism>
<dbReference type="Proteomes" id="UP001149400">
    <property type="component" value="Unassembled WGS sequence"/>
</dbReference>
<reference evidence="1" key="1">
    <citation type="submission" date="2021-12" db="EMBL/GenBank/DDBJ databases">
        <title>Enterovibrio ZSDZ35 sp. nov. and Enterovibrio ZSDZ42 sp. nov., isolated from coastal seawater in Qingdao.</title>
        <authorList>
            <person name="Zhang P."/>
        </authorList>
    </citation>
    <scope>NUCLEOTIDE SEQUENCE</scope>
    <source>
        <strain evidence="1">ZSDZ42</strain>
    </source>
</reference>
<dbReference type="InterPro" id="IPR011990">
    <property type="entry name" value="TPR-like_helical_dom_sf"/>
</dbReference>
<dbReference type="SUPFAM" id="SSF81901">
    <property type="entry name" value="HCP-like"/>
    <property type="match status" value="1"/>
</dbReference>
<accession>A0ABT5R1T2</accession>
<keyword evidence="2" id="KW-1185">Reference proteome</keyword>
<dbReference type="PROSITE" id="PS51257">
    <property type="entry name" value="PROKAR_LIPOPROTEIN"/>
    <property type="match status" value="1"/>
</dbReference>
<protein>
    <submittedName>
        <fullName evidence="1">Sel1 repeat family protein</fullName>
    </submittedName>
</protein>
<sequence>MKWLLPLLIASTASCSDETLPLVTECPTEQNYSTAFLNSDFYQGWKTLQHGASPRQNCDMALPYFVTAVNKETAFELSTLYLDFCNDTPDLNALNASSIYQSEKLTHGIDYDEFKWVLDLALCNSPVEQYALGKMLHDGFITDQDTEKGIYFLSLAAHQNHIQAQFALSDALEGINEEVMAALWLNNANSLTGQALVGRTPNSHKLK</sequence>
<dbReference type="InterPro" id="IPR006597">
    <property type="entry name" value="Sel1-like"/>
</dbReference>
<proteinExistence type="predicted"/>
<dbReference type="RefSeq" id="WP_274164558.1">
    <property type="nucleotide sequence ID" value="NZ_JAJUBC010000011.1"/>
</dbReference>
<gene>
    <name evidence="1" type="ORF">LRP50_11250</name>
</gene>
<comment type="caution">
    <text evidence="1">The sequence shown here is derived from an EMBL/GenBank/DDBJ whole genome shotgun (WGS) entry which is preliminary data.</text>
</comment>